<keyword evidence="2" id="KW-1185">Reference proteome</keyword>
<comment type="caution">
    <text evidence="1">The sequence shown here is derived from an EMBL/GenBank/DDBJ whole genome shotgun (WGS) entry which is preliminary data.</text>
</comment>
<evidence type="ECO:0000313" key="1">
    <source>
        <dbReference type="EMBL" id="KAJ8014732.1"/>
    </source>
</evidence>
<sequence>MFGADNVWVLEHRPSAQVPNPCLELLVPPAQVFLAKWPLPPPPSPALVSHPASWGGVSLCASATASFGGRILPLLRHPILFRGWSFHNPGDHIMLWGRFLQPFRCHIMLCGQSLYQCWRYALTPPPPLWFQVRGVLSLVEDRKGI</sequence>
<evidence type="ECO:0000313" key="2">
    <source>
        <dbReference type="Proteomes" id="UP001157502"/>
    </source>
</evidence>
<reference evidence="1" key="1">
    <citation type="submission" date="2021-05" db="EMBL/GenBank/DDBJ databases">
        <authorList>
            <person name="Pan Q."/>
            <person name="Jouanno E."/>
            <person name="Zahm M."/>
            <person name="Klopp C."/>
            <person name="Cabau C."/>
            <person name="Louis A."/>
            <person name="Berthelot C."/>
            <person name="Parey E."/>
            <person name="Roest Crollius H."/>
            <person name="Montfort J."/>
            <person name="Robinson-Rechavi M."/>
            <person name="Bouchez O."/>
            <person name="Lampietro C."/>
            <person name="Lopez Roques C."/>
            <person name="Donnadieu C."/>
            <person name="Postlethwait J."/>
            <person name="Bobe J."/>
            <person name="Dillon D."/>
            <person name="Chandos A."/>
            <person name="von Hippel F."/>
            <person name="Guiguen Y."/>
        </authorList>
    </citation>
    <scope>NUCLEOTIDE SEQUENCE</scope>
    <source>
        <strain evidence="1">YG-Jan2019</strain>
    </source>
</reference>
<protein>
    <submittedName>
        <fullName evidence="1">Uncharacterized protein</fullName>
    </submittedName>
</protein>
<dbReference type="Proteomes" id="UP001157502">
    <property type="component" value="Chromosome 2"/>
</dbReference>
<gene>
    <name evidence="1" type="ORF">DPEC_G00018770</name>
</gene>
<accession>A0ACC2HFJ3</accession>
<dbReference type="EMBL" id="CM055729">
    <property type="protein sequence ID" value="KAJ8014732.1"/>
    <property type="molecule type" value="Genomic_DNA"/>
</dbReference>
<organism evidence="1 2">
    <name type="scientific">Dallia pectoralis</name>
    <name type="common">Alaska blackfish</name>
    <dbReference type="NCBI Taxonomy" id="75939"/>
    <lineage>
        <taxon>Eukaryota</taxon>
        <taxon>Metazoa</taxon>
        <taxon>Chordata</taxon>
        <taxon>Craniata</taxon>
        <taxon>Vertebrata</taxon>
        <taxon>Euteleostomi</taxon>
        <taxon>Actinopterygii</taxon>
        <taxon>Neopterygii</taxon>
        <taxon>Teleostei</taxon>
        <taxon>Protacanthopterygii</taxon>
        <taxon>Esociformes</taxon>
        <taxon>Umbridae</taxon>
        <taxon>Dallia</taxon>
    </lineage>
</organism>
<proteinExistence type="predicted"/>
<name>A0ACC2HFJ3_DALPE</name>